<organism evidence="2 3">
    <name type="scientific">Metarhizobium album</name>
    <dbReference type="NCBI Taxonomy" id="2182425"/>
    <lineage>
        <taxon>Bacteria</taxon>
        <taxon>Pseudomonadati</taxon>
        <taxon>Pseudomonadota</taxon>
        <taxon>Alphaproteobacteria</taxon>
        <taxon>Hyphomicrobiales</taxon>
        <taxon>Rhizobiaceae</taxon>
        <taxon>Metarhizobium</taxon>
    </lineage>
</organism>
<dbReference type="EMBL" id="QFBC01000001">
    <property type="protein sequence ID" value="PWE58292.1"/>
    <property type="molecule type" value="Genomic_DNA"/>
</dbReference>
<proteinExistence type="predicted"/>
<keyword evidence="1" id="KW-0812">Transmembrane</keyword>
<dbReference type="OrthoDB" id="8454704at2"/>
<dbReference type="AlphaFoldDB" id="A0A2U2DYM5"/>
<comment type="caution">
    <text evidence="2">The sequence shown here is derived from an EMBL/GenBank/DDBJ whole genome shotgun (WGS) entry which is preliminary data.</text>
</comment>
<feature type="transmembrane region" description="Helical" evidence="1">
    <location>
        <begin position="248"/>
        <end position="268"/>
    </location>
</feature>
<keyword evidence="1" id="KW-0472">Membrane</keyword>
<feature type="transmembrane region" description="Helical" evidence="1">
    <location>
        <begin position="225"/>
        <end position="242"/>
    </location>
</feature>
<evidence type="ECO:0000313" key="3">
    <source>
        <dbReference type="Proteomes" id="UP000245252"/>
    </source>
</evidence>
<feature type="transmembrane region" description="Helical" evidence="1">
    <location>
        <begin position="280"/>
        <end position="301"/>
    </location>
</feature>
<accession>A0A2U2DYM5</accession>
<protein>
    <submittedName>
        <fullName evidence="2">DUF2232 domain-containing protein</fullName>
    </submittedName>
</protein>
<gene>
    <name evidence="2" type="ORF">DEM27_03755</name>
</gene>
<evidence type="ECO:0000256" key="1">
    <source>
        <dbReference type="SAM" id="Phobius"/>
    </source>
</evidence>
<keyword evidence="1" id="KW-1133">Transmembrane helix</keyword>
<reference evidence="2 3" key="1">
    <citation type="submission" date="2018-05" db="EMBL/GenBank/DDBJ databases">
        <title>The draft genome of strain NS-104.</title>
        <authorList>
            <person name="Hang P."/>
            <person name="Jiang J."/>
        </authorList>
    </citation>
    <scope>NUCLEOTIDE SEQUENCE [LARGE SCALE GENOMIC DNA]</scope>
    <source>
        <strain evidence="2 3">NS-104</strain>
    </source>
</reference>
<keyword evidence="3" id="KW-1185">Reference proteome</keyword>
<dbReference type="Proteomes" id="UP000245252">
    <property type="component" value="Unassembled WGS sequence"/>
</dbReference>
<feature type="transmembrane region" description="Helical" evidence="1">
    <location>
        <begin position="118"/>
        <end position="139"/>
    </location>
</feature>
<name>A0A2U2DYM5_9HYPH</name>
<sequence>MKKPEPKTLLFGILAGITAALLVLGANAQPSFAAILYAASALPILIAGLGWGNLCTIAAIVTAAALGAVMVSPSFAVVMTVVTLAPAGWISHLANLARPASELGGPSHLTAWYPLSDILMQLCAMVTVGVVIVGFMIGYGPQLTDQLVDVMMTQMQQQDPTFASNVDVIDQTKRLVVLVLPMTQGGLWVILLFAAYYFATRLVGASGRALRPREDMPSALRMNRNAIFVFLGGLLACFFGGVPALVGATVFGTFGAGFLLAGFAALHFRTRGKSWRVPALILAYLAATMVLPALAILVLGLTDTRRAIALTPSGAPQSKNNETTPDI</sequence>
<feature type="transmembrane region" description="Helical" evidence="1">
    <location>
        <begin position="44"/>
        <end position="69"/>
    </location>
</feature>
<feature type="transmembrane region" description="Helical" evidence="1">
    <location>
        <begin position="185"/>
        <end position="204"/>
    </location>
</feature>
<evidence type="ECO:0000313" key="2">
    <source>
        <dbReference type="EMBL" id="PWE58292.1"/>
    </source>
</evidence>